<dbReference type="Pfam" id="PF00144">
    <property type="entry name" value="Beta-lactamase"/>
    <property type="match status" value="1"/>
</dbReference>
<comment type="caution">
    <text evidence="6">The sequence shown here is derived from an EMBL/GenBank/DDBJ whole genome shotgun (WGS) entry which is preliminary data.</text>
</comment>
<dbReference type="EMBL" id="JACOGA010000001">
    <property type="protein sequence ID" value="MBC3872087.1"/>
    <property type="molecule type" value="Genomic_DNA"/>
</dbReference>
<dbReference type="InterPro" id="IPR012338">
    <property type="entry name" value="Beta-lactam/transpept-like"/>
</dbReference>
<evidence type="ECO:0000313" key="7">
    <source>
        <dbReference type="Proteomes" id="UP000624279"/>
    </source>
</evidence>
<evidence type="ECO:0000256" key="4">
    <source>
        <dbReference type="SAM" id="SignalP"/>
    </source>
</evidence>
<dbReference type="SUPFAM" id="SSF56601">
    <property type="entry name" value="beta-lactamase/transpeptidase-like"/>
    <property type="match status" value="1"/>
</dbReference>
<feature type="compositionally biased region" description="Low complexity" evidence="3">
    <location>
        <begin position="34"/>
        <end position="44"/>
    </location>
</feature>
<dbReference type="Gene3D" id="3.40.710.10">
    <property type="entry name" value="DD-peptidase/beta-lactamase superfamily"/>
    <property type="match status" value="1"/>
</dbReference>
<keyword evidence="4" id="KW-0732">Signal</keyword>
<dbReference type="Proteomes" id="UP000624279">
    <property type="component" value="Unassembled WGS sequence"/>
</dbReference>
<organism evidence="6 7">
    <name type="scientific">Undibacterium flavidum</name>
    <dbReference type="NCBI Taxonomy" id="2762297"/>
    <lineage>
        <taxon>Bacteria</taxon>
        <taxon>Pseudomonadati</taxon>
        <taxon>Pseudomonadota</taxon>
        <taxon>Betaproteobacteria</taxon>
        <taxon>Burkholderiales</taxon>
        <taxon>Oxalobacteraceae</taxon>
        <taxon>Undibacterium</taxon>
    </lineage>
</organism>
<protein>
    <submittedName>
        <fullName evidence="6">Beta-lactamase family protein</fullName>
    </submittedName>
</protein>
<feature type="signal peptide" evidence="4">
    <location>
        <begin position="1"/>
        <end position="22"/>
    </location>
</feature>
<name>A0ABR6Y640_9BURK</name>
<comment type="subcellular location">
    <subcellularLocation>
        <location evidence="1">Membrane</location>
    </subcellularLocation>
</comment>
<feature type="region of interest" description="Disordered" evidence="3">
    <location>
        <begin position="29"/>
        <end position="51"/>
    </location>
</feature>
<feature type="domain" description="Beta-lactamase-related" evidence="5">
    <location>
        <begin position="192"/>
        <end position="494"/>
    </location>
</feature>
<feature type="chain" id="PRO_5046739453" evidence="4">
    <location>
        <begin position="23"/>
        <end position="512"/>
    </location>
</feature>
<dbReference type="RefSeq" id="WP_186940100.1">
    <property type="nucleotide sequence ID" value="NZ_JACOGA010000001.1"/>
</dbReference>
<dbReference type="PANTHER" id="PTHR46825">
    <property type="entry name" value="D-ALANYL-D-ALANINE-CARBOXYPEPTIDASE/ENDOPEPTIDASE AMPH"/>
    <property type="match status" value="1"/>
</dbReference>
<evidence type="ECO:0000256" key="3">
    <source>
        <dbReference type="SAM" id="MobiDB-lite"/>
    </source>
</evidence>
<reference evidence="6 7" key="1">
    <citation type="submission" date="2020-08" db="EMBL/GenBank/DDBJ databases">
        <title>Novel species isolated from subtropical streams in China.</title>
        <authorList>
            <person name="Lu H."/>
        </authorList>
    </citation>
    <scope>NUCLEOTIDE SEQUENCE [LARGE SCALE GENOMIC DNA]</scope>
    <source>
        <strain evidence="6 7">LX15W</strain>
    </source>
</reference>
<evidence type="ECO:0000256" key="1">
    <source>
        <dbReference type="ARBA" id="ARBA00004370"/>
    </source>
</evidence>
<evidence type="ECO:0000313" key="6">
    <source>
        <dbReference type="EMBL" id="MBC3872087.1"/>
    </source>
</evidence>
<dbReference type="InterPro" id="IPR001466">
    <property type="entry name" value="Beta-lactam-related"/>
</dbReference>
<keyword evidence="7" id="KW-1185">Reference proteome</keyword>
<keyword evidence="2" id="KW-0472">Membrane</keyword>
<dbReference type="InterPro" id="IPR050491">
    <property type="entry name" value="AmpC-like"/>
</dbReference>
<accession>A0ABR6Y640</accession>
<proteinExistence type="predicted"/>
<dbReference type="PANTHER" id="PTHR46825:SF11">
    <property type="entry name" value="PENICILLIN-BINDING PROTEIN 4"/>
    <property type="match status" value="1"/>
</dbReference>
<gene>
    <name evidence="6" type="ORF">H8K55_00690</name>
</gene>
<sequence length="512" mass="56840">MLKQVIILCALLSSQVALPTQAQPLSQSGQVEKAAQAEQAAQTANPDLPAEDKTTKPILALLSAFNSAQADQIKQFIREYTDKDFQSAMPIAEHVAQFQSVARQYGKFHFIALKSVPKKGNVTIKLLQVKDSAYGDYHEITLIFNDDAAPRFVDIRPRLMKAAPENAANNAANAEESKLIQQSLQLVKIGCEKDIFSGSVMLAKDERVLLKTACGEASKRYHVANNIDTKFNLGSMNKMFTAIAIAQLMEQGKLNYQDTIDQWVDSSWLPKKITSQIKLHHLLTHTSGLESFFNTTFEKSAQGQYREVDDLKPLIKDESLRFQPGSDFLYSNTGMHLLGVVIEKVSGQNYSDYIRQHIYLPAGMLNSDNYAIDEPIENLAIGYMPAFSGKFPWIENTYKYSMRGGPAGGGYSTAPDLFAFVQALKQTKLLKPETLQTLWTDHNGHRYGYGFLVKNASTGKVVGHGGAIDGVSAELEMHLDRGYTLIALSNYDYGALHLTRKISQLIQKMPKA</sequence>
<evidence type="ECO:0000259" key="5">
    <source>
        <dbReference type="Pfam" id="PF00144"/>
    </source>
</evidence>
<evidence type="ECO:0000256" key="2">
    <source>
        <dbReference type="ARBA" id="ARBA00023136"/>
    </source>
</evidence>